<evidence type="ECO:0000313" key="3">
    <source>
        <dbReference type="Proteomes" id="UP000190064"/>
    </source>
</evidence>
<dbReference type="NCBIfam" id="NF003967">
    <property type="entry name" value="PRK05461.1"/>
    <property type="match status" value="1"/>
</dbReference>
<protein>
    <submittedName>
        <fullName evidence="2">Co2+/Mg2+ efflux protein ApaG</fullName>
    </submittedName>
</protein>
<dbReference type="InterPro" id="IPR050718">
    <property type="entry name" value="ApaG-like"/>
</dbReference>
<dbReference type="PANTHER" id="PTHR47191:SF2">
    <property type="entry name" value="OS05G0170800 PROTEIN"/>
    <property type="match status" value="1"/>
</dbReference>
<evidence type="ECO:0000313" key="2">
    <source>
        <dbReference type="EMBL" id="OOV88474.1"/>
    </source>
</evidence>
<dbReference type="AlphaFoldDB" id="A0A1T1HF42"/>
<dbReference type="InterPro" id="IPR007474">
    <property type="entry name" value="ApaG_domain"/>
</dbReference>
<dbReference type="PROSITE" id="PS51087">
    <property type="entry name" value="APAG"/>
    <property type="match status" value="1"/>
</dbReference>
<sequence length="135" mass="15217">MTEINDQDKPAIADLIELKVEPKFIKHGTTEERDQYVFSYRVTITNNNRTSVKLKSRFWVVTDGNGKVNEVKGKGVVGQQPVIAPGESYSYTSGAIFPTPLGFMQGHYELQDIEFDCPLQVDIPAFRLAKEDVLH</sequence>
<feature type="domain" description="ApaG" evidence="1">
    <location>
        <begin position="10"/>
        <end position="135"/>
    </location>
</feature>
<reference evidence="2" key="1">
    <citation type="submission" date="2017-02" db="EMBL/GenBank/DDBJ databases">
        <title>Draft Genome Sequence of the Salt Water Bacterium Oceanospirillum linum ATCC 11336.</title>
        <authorList>
            <person name="Trachtenberg A.M."/>
            <person name="Carney J.G."/>
            <person name="Linnane J.D."/>
            <person name="Rheaume B.A."/>
            <person name="Pitts N.L."/>
            <person name="Mykles D.L."/>
            <person name="Maclea K.S."/>
        </authorList>
    </citation>
    <scope>NUCLEOTIDE SEQUENCE [LARGE SCALE GENOMIC DNA]</scope>
    <source>
        <strain evidence="2">ATCC 11336</strain>
    </source>
</reference>
<comment type="caution">
    <text evidence="2">The sequence shown here is derived from an EMBL/GenBank/DDBJ whole genome shotgun (WGS) entry which is preliminary data.</text>
</comment>
<dbReference type="SUPFAM" id="SSF110069">
    <property type="entry name" value="ApaG-like"/>
    <property type="match status" value="1"/>
</dbReference>
<dbReference type="Pfam" id="PF04379">
    <property type="entry name" value="DUF525"/>
    <property type="match status" value="1"/>
</dbReference>
<accession>A0A1T1HF42</accession>
<dbReference type="InterPro" id="IPR036767">
    <property type="entry name" value="ApaG_sf"/>
</dbReference>
<keyword evidence="3" id="KW-1185">Reference proteome</keyword>
<name>A0A1T1HF42_OCELI</name>
<evidence type="ECO:0000259" key="1">
    <source>
        <dbReference type="PROSITE" id="PS51087"/>
    </source>
</evidence>
<dbReference type="Proteomes" id="UP000190064">
    <property type="component" value="Unassembled WGS sequence"/>
</dbReference>
<dbReference type="Gene3D" id="2.60.40.1470">
    <property type="entry name" value="ApaG domain"/>
    <property type="match status" value="1"/>
</dbReference>
<dbReference type="STRING" id="966.BTA35_0202925"/>
<organism evidence="2 3">
    <name type="scientific">Oceanospirillum linum</name>
    <dbReference type="NCBI Taxonomy" id="966"/>
    <lineage>
        <taxon>Bacteria</taxon>
        <taxon>Pseudomonadati</taxon>
        <taxon>Pseudomonadota</taxon>
        <taxon>Gammaproteobacteria</taxon>
        <taxon>Oceanospirillales</taxon>
        <taxon>Oceanospirillaceae</taxon>
        <taxon>Oceanospirillum</taxon>
    </lineage>
</organism>
<gene>
    <name evidence="2" type="ORF">BTA35_0202925</name>
</gene>
<dbReference type="PANTHER" id="PTHR47191">
    <property type="entry name" value="OS05G0170800 PROTEIN"/>
    <property type="match status" value="1"/>
</dbReference>
<dbReference type="RefSeq" id="WP_077242911.1">
    <property type="nucleotide sequence ID" value="NZ_FXTS01000001.1"/>
</dbReference>
<dbReference type="EMBL" id="MTSD02000001">
    <property type="protein sequence ID" value="OOV88474.1"/>
    <property type="molecule type" value="Genomic_DNA"/>
</dbReference>
<proteinExistence type="predicted"/>